<evidence type="ECO:0000256" key="3">
    <source>
        <dbReference type="ARBA" id="ARBA00022723"/>
    </source>
</evidence>
<feature type="domain" description="Peptidase M20 dimerisation" evidence="7">
    <location>
        <begin position="241"/>
        <end position="342"/>
    </location>
</feature>
<dbReference type="InterPro" id="IPR001261">
    <property type="entry name" value="ArgE/DapE_CS"/>
</dbReference>
<keyword evidence="3" id="KW-0479">Metal-binding</keyword>
<name>A0A5C6WYX8_9DELT</name>
<evidence type="ECO:0000256" key="6">
    <source>
        <dbReference type="SAM" id="MobiDB-lite"/>
    </source>
</evidence>
<dbReference type="InterPro" id="IPR002933">
    <property type="entry name" value="Peptidase_M20"/>
</dbReference>
<evidence type="ECO:0000256" key="1">
    <source>
        <dbReference type="ARBA" id="ARBA00001947"/>
    </source>
</evidence>
<sequence>MRPSTSTWPKTSRSTPNTYVGAARWRTPPPIPRPPTPRRRICLQAASTPAKIPPQADLMSMMTELDELLAHLNQDRCERLLIDLVDIYSPSYAESAVVARVCEALQKAAVPYRLQPVVASPGAPGRANILVELGPQPPALMLVGHLDTVPYFSDEHDAPGSALDGGILHGLGSADMKSGCTAMVEATIALVDAGARLRRGFLLALVVGEEEYGDGAAKLLESSHAPLAIIGEPTGLRPSLEHYGYMELRLIAEGRRAHAARPDVGASAIHAMLSTILAIIEQVSDASPATRVSINPREVHGGDSLFVIADRCEAALDVHLAAGVDPAALRETLARTLETSNADHPLCNVSSEELFFAPAYRLDPDDPRMQTSRRAFLALQQPFTPRPFPSHSDGNRFFEAGIAPVILGPGDLGVAHTRDEHVHLSEVHRAAELYLSLIVHHCMLDA</sequence>
<evidence type="ECO:0000313" key="9">
    <source>
        <dbReference type="Proteomes" id="UP000321046"/>
    </source>
</evidence>
<dbReference type="GO" id="GO:0046872">
    <property type="term" value="F:metal ion binding"/>
    <property type="evidence" value="ECO:0007669"/>
    <property type="project" value="UniProtKB-KW"/>
</dbReference>
<organism evidence="8 9">
    <name type="scientific">Lujinxingia vulgaris</name>
    <dbReference type="NCBI Taxonomy" id="2600176"/>
    <lineage>
        <taxon>Bacteria</taxon>
        <taxon>Deltaproteobacteria</taxon>
        <taxon>Bradymonadales</taxon>
        <taxon>Lujinxingiaceae</taxon>
        <taxon>Lujinxingia</taxon>
    </lineage>
</organism>
<dbReference type="SUPFAM" id="SSF53187">
    <property type="entry name" value="Zn-dependent exopeptidases"/>
    <property type="match status" value="1"/>
</dbReference>
<protein>
    <submittedName>
        <fullName evidence="8">M20 family metallopeptidase</fullName>
    </submittedName>
</protein>
<dbReference type="Proteomes" id="UP000321046">
    <property type="component" value="Unassembled WGS sequence"/>
</dbReference>
<evidence type="ECO:0000256" key="4">
    <source>
        <dbReference type="ARBA" id="ARBA00022801"/>
    </source>
</evidence>
<evidence type="ECO:0000313" key="8">
    <source>
        <dbReference type="EMBL" id="TXD34653.1"/>
    </source>
</evidence>
<dbReference type="AlphaFoldDB" id="A0A5C6WYX8"/>
<dbReference type="OrthoDB" id="3665926at2"/>
<proteinExistence type="inferred from homology"/>
<dbReference type="Pfam" id="PF01546">
    <property type="entry name" value="Peptidase_M20"/>
    <property type="match status" value="1"/>
</dbReference>
<comment type="cofactor">
    <cofactor evidence="1">
        <name>Zn(2+)</name>
        <dbReference type="ChEBI" id="CHEBI:29105"/>
    </cofactor>
</comment>
<keyword evidence="4" id="KW-0378">Hydrolase</keyword>
<evidence type="ECO:0000256" key="5">
    <source>
        <dbReference type="ARBA" id="ARBA00022833"/>
    </source>
</evidence>
<dbReference type="Pfam" id="PF07687">
    <property type="entry name" value="M20_dimer"/>
    <property type="match status" value="1"/>
</dbReference>
<dbReference type="SUPFAM" id="SSF55031">
    <property type="entry name" value="Bacterial exopeptidase dimerisation domain"/>
    <property type="match status" value="1"/>
</dbReference>
<feature type="compositionally biased region" description="Polar residues" evidence="6">
    <location>
        <begin position="1"/>
        <end position="18"/>
    </location>
</feature>
<dbReference type="EMBL" id="VOSL01000054">
    <property type="protein sequence ID" value="TXD34653.1"/>
    <property type="molecule type" value="Genomic_DNA"/>
</dbReference>
<dbReference type="InterPro" id="IPR011650">
    <property type="entry name" value="Peptidase_M20_dimer"/>
</dbReference>
<dbReference type="InterPro" id="IPR036264">
    <property type="entry name" value="Bact_exopeptidase_dim_dom"/>
</dbReference>
<feature type="region of interest" description="Disordered" evidence="6">
    <location>
        <begin position="1"/>
        <end position="37"/>
    </location>
</feature>
<dbReference type="PROSITE" id="PS00758">
    <property type="entry name" value="ARGE_DAPE_CPG2_1"/>
    <property type="match status" value="1"/>
</dbReference>
<dbReference type="Gene3D" id="3.40.630.10">
    <property type="entry name" value="Zn peptidases"/>
    <property type="match status" value="1"/>
</dbReference>
<evidence type="ECO:0000259" key="7">
    <source>
        <dbReference type="Pfam" id="PF07687"/>
    </source>
</evidence>
<comment type="similarity">
    <text evidence="2">Belongs to the peptidase M20A family.</text>
</comment>
<evidence type="ECO:0000256" key="2">
    <source>
        <dbReference type="ARBA" id="ARBA00006247"/>
    </source>
</evidence>
<dbReference type="PANTHER" id="PTHR43808:SF8">
    <property type="entry name" value="PEPTIDASE M20 DIMERISATION DOMAIN-CONTAINING PROTEIN"/>
    <property type="match status" value="1"/>
</dbReference>
<dbReference type="InterPro" id="IPR050072">
    <property type="entry name" value="Peptidase_M20A"/>
</dbReference>
<comment type="caution">
    <text evidence="8">The sequence shown here is derived from an EMBL/GenBank/DDBJ whole genome shotgun (WGS) entry which is preliminary data.</text>
</comment>
<reference evidence="8 9" key="1">
    <citation type="submission" date="2019-08" db="EMBL/GenBank/DDBJ databases">
        <title>Bradymonadales sp. TMQ2.</title>
        <authorList>
            <person name="Liang Q."/>
        </authorList>
    </citation>
    <scope>NUCLEOTIDE SEQUENCE [LARGE SCALE GENOMIC DNA]</scope>
    <source>
        <strain evidence="8 9">TMQ2</strain>
    </source>
</reference>
<accession>A0A5C6WYX8</accession>
<dbReference type="Gene3D" id="3.30.70.360">
    <property type="match status" value="1"/>
</dbReference>
<dbReference type="GO" id="GO:0016787">
    <property type="term" value="F:hydrolase activity"/>
    <property type="evidence" value="ECO:0007669"/>
    <property type="project" value="UniProtKB-KW"/>
</dbReference>
<dbReference type="PANTHER" id="PTHR43808">
    <property type="entry name" value="ACETYLORNITHINE DEACETYLASE"/>
    <property type="match status" value="1"/>
</dbReference>
<gene>
    <name evidence="8" type="ORF">FRC96_13640</name>
</gene>
<keyword evidence="5" id="KW-0862">Zinc</keyword>